<dbReference type="RefSeq" id="WP_330157232.1">
    <property type="nucleotide sequence ID" value="NZ_BAAAJA010000018.1"/>
</dbReference>
<evidence type="ECO:0000256" key="6">
    <source>
        <dbReference type="ARBA" id="ARBA00022989"/>
    </source>
</evidence>
<evidence type="ECO:0000256" key="4">
    <source>
        <dbReference type="ARBA" id="ARBA00022692"/>
    </source>
</evidence>
<keyword evidence="5 10" id="KW-0418">Kinase</keyword>
<evidence type="ECO:0000256" key="2">
    <source>
        <dbReference type="ARBA" id="ARBA00022475"/>
    </source>
</evidence>
<dbReference type="Gene3D" id="3.30.565.10">
    <property type="entry name" value="Histidine kinase-like ATPase, C-terminal domain"/>
    <property type="match status" value="1"/>
</dbReference>
<dbReference type="InterPro" id="IPR050482">
    <property type="entry name" value="Sensor_HK_TwoCompSys"/>
</dbReference>
<dbReference type="InterPro" id="IPR036890">
    <property type="entry name" value="HATPase_C_sf"/>
</dbReference>
<gene>
    <name evidence="10" type="ORF">Q8A49_05695</name>
</gene>
<dbReference type="Proteomes" id="UP001348641">
    <property type="component" value="Unassembled WGS sequence"/>
</dbReference>
<name>A0ABU7KLI3_9ACTN</name>
<organism evidence="10 11">
    <name type="scientific">Nocardiopsis tropica</name>
    <dbReference type="NCBI Taxonomy" id="109330"/>
    <lineage>
        <taxon>Bacteria</taxon>
        <taxon>Bacillati</taxon>
        <taxon>Actinomycetota</taxon>
        <taxon>Actinomycetes</taxon>
        <taxon>Streptosporangiales</taxon>
        <taxon>Nocardiopsidaceae</taxon>
        <taxon>Nocardiopsis</taxon>
    </lineage>
</organism>
<dbReference type="SUPFAM" id="SSF55874">
    <property type="entry name" value="ATPase domain of HSP90 chaperone/DNA topoisomerase II/histidine kinase"/>
    <property type="match status" value="1"/>
</dbReference>
<keyword evidence="3" id="KW-0808">Transferase</keyword>
<comment type="caution">
    <text evidence="10">The sequence shown here is derived from an EMBL/GenBank/DDBJ whole genome shotgun (WGS) entry which is preliminary data.</text>
</comment>
<dbReference type="InterPro" id="IPR005467">
    <property type="entry name" value="His_kinase_dom"/>
</dbReference>
<dbReference type="CDD" id="cd16917">
    <property type="entry name" value="HATPase_UhpB-NarQ-NarX-like"/>
    <property type="match status" value="1"/>
</dbReference>
<dbReference type="InterPro" id="IPR003594">
    <property type="entry name" value="HATPase_dom"/>
</dbReference>
<evidence type="ECO:0000313" key="11">
    <source>
        <dbReference type="Proteomes" id="UP001348641"/>
    </source>
</evidence>
<evidence type="ECO:0000256" key="1">
    <source>
        <dbReference type="ARBA" id="ARBA00004651"/>
    </source>
</evidence>
<dbReference type="PANTHER" id="PTHR24421">
    <property type="entry name" value="NITRATE/NITRITE SENSOR PROTEIN NARX-RELATED"/>
    <property type="match status" value="1"/>
</dbReference>
<dbReference type="InterPro" id="IPR011712">
    <property type="entry name" value="Sig_transdc_His_kin_sub3_dim/P"/>
</dbReference>
<comment type="subcellular location">
    <subcellularLocation>
        <location evidence="1">Cell membrane</location>
        <topology evidence="1">Multi-pass membrane protein</topology>
    </subcellularLocation>
</comment>
<protein>
    <submittedName>
        <fullName evidence="10">Histidine kinase</fullName>
    </submittedName>
</protein>
<dbReference type="GO" id="GO:0016301">
    <property type="term" value="F:kinase activity"/>
    <property type="evidence" value="ECO:0007669"/>
    <property type="project" value="UniProtKB-KW"/>
</dbReference>
<keyword evidence="4" id="KW-0812">Transmembrane</keyword>
<evidence type="ECO:0000256" key="7">
    <source>
        <dbReference type="ARBA" id="ARBA00023012"/>
    </source>
</evidence>
<evidence type="ECO:0000256" key="8">
    <source>
        <dbReference type="ARBA" id="ARBA00023136"/>
    </source>
</evidence>
<evidence type="ECO:0000256" key="5">
    <source>
        <dbReference type="ARBA" id="ARBA00022777"/>
    </source>
</evidence>
<dbReference type="PANTHER" id="PTHR24421:SF37">
    <property type="entry name" value="SENSOR HISTIDINE KINASE NARS"/>
    <property type="match status" value="1"/>
</dbReference>
<sequence length="380" mass="42194">MHGKDSAFPEWENGVLPPFPENSHADSFLRRTPELVGRLSARLFAEHNPLRTDPDSWPYASAWAASVIRDSAWSLHHGRPSQRVNRMTETYWAELEEESWAIHPRHTGQAARFLFEEITAALPPDAPSAGVRAALVTAQNETTLRMEAAQIRANARFLSQEQAANQEFRRFLARELHDRLGSSVSLANRQLELYELLSVHKPDAKANGRLRALKGALLELNQQLRVLISDQRRSERAGSLETALRSYADSLDLTVPEVRMDFSGEESWVPPHFLDELFLVLRECLRNSVRHAGAAQVHIAVRLDRAEVRAIASDDGSGFDVEAQLARGSEDGASTGLTSLSERITALGGRVRFLSSPEDGTRTMILVPITTPSIGAESAR</sequence>
<dbReference type="Pfam" id="PF02518">
    <property type="entry name" value="HATPase_c"/>
    <property type="match status" value="1"/>
</dbReference>
<keyword evidence="6" id="KW-1133">Transmembrane helix</keyword>
<dbReference type="Pfam" id="PF07730">
    <property type="entry name" value="HisKA_3"/>
    <property type="match status" value="1"/>
</dbReference>
<dbReference type="PROSITE" id="PS50109">
    <property type="entry name" value="HIS_KIN"/>
    <property type="match status" value="1"/>
</dbReference>
<feature type="domain" description="Histidine kinase" evidence="9">
    <location>
        <begin position="275"/>
        <end position="371"/>
    </location>
</feature>
<keyword evidence="2" id="KW-1003">Cell membrane</keyword>
<accession>A0ABU7KLI3</accession>
<evidence type="ECO:0000313" key="10">
    <source>
        <dbReference type="EMBL" id="MEE2049987.1"/>
    </source>
</evidence>
<dbReference type="Gene3D" id="1.20.5.1930">
    <property type="match status" value="1"/>
</dbReference>
<proteinExistence type="predicted"/>
<evidence type="ECO:0000256" key="3">
    <source>
        <dbReference type="ARBA" id="ARBA00022679"/>
    </source>
</evidence>
<reference evidence="10 11" key="1">
    <citation type="submission" date="2023-07" db="EMBL/GenBank/DDBJ databases">
        <authorList>
            <person name="Girao M."/>
            <person name="Carvalho M.F."/>
        </authorList>
    </citation>
    <scope>NUCLEOTIDE SEQUENCE [LARGE SCALE GENOMIC DNA]</scope>
    <source>
        <strain evidence="10 11">66/93</strain>
    </source>
</reference>
<dbReference type="EMBL" id="JAUUCC010000010">
    <property type="protein sequence ID" value="MEE2049987.1"/>
    <property type="molecule type" value="Genomic_DNA"/>
</dbReference>
<keyword evidence="7" id="KW-0902">Two-component regulatory system</keyword>
<evidence type="ECO:0000259" key="9">
    <source>
        <dbReference type="PROSITE" id="PS50109"/>
    </source>
</evidence>
<keyword evidence="8" id="KW-0472">Membrane</keyword>